<accession>A0AAN8QWJ8</accession>
<comment type="caution">
    <text evidence="1">The sequence shown here is derived from an EMBL/GenBank/DDBJ whole genome shotgun (WGS) entry which is preliminary data.</text>
</comment>
<reference evidence="1 2" key="1">
    <citation type="submission" date="2021-04" db="EMBL/GenBank/DDBJ databases">
        <authorList>
            <person name="De Guttry C."/>
            <person name="Zahm M."/>
            <person name="Klopp C."/>
            <person name="Cabau C."/>
            <person name="Louis A."/>
            <person name="Berthelot C."/>
            <person name="Parey E."/>
            <person name="Roest Crollius H."/>
            <person name="Montfort J."/>
            <person name="Robinson-Rechavi M."/>
            <person name="Bucao C."/>
            <person name="Bouchez O."/>
            <person name="Gislard M."/>
            <person name="Lluch J."/>
            <person name="Milhes M."/>
            <person name="Lampietro C."/>
            <person name="Lopez Roques C."/>
            <person name="Donnadieu C."/>
            <person name="Braasch I."/>
            <person name="Desvignes T."/>
            <person name="Postlethwait J."/>
            <person name="Bobe J."/>
            <person name="Wedekind C."/>
            <person name="Guiguen Y."/>
        </authorList>
    </citation>
    <scope>NUCLEOTIDE SEQUENCE [LARGE SCALE GENOMIC DNA]</scope>
    <source>
        <strain evidence="1">Cs_M1</strain>
        <tissue evidence="1">Blood</tissue>
    </source>
</reference>
<name>A0AAN8QWJ8_9TELE</name>
<dbReference type="EMBL" id="JAGTTL010000023">
    <property type="protein sequence ID" value="KAK6304087.1"/>
    <property type="molecule type" value="Genomic_DNA"/>
</dbReference>
<sequence>MERLWSYLRTFVKITKKMTPSHRVDTLTDALLYYAARVREKQAPAIQLRRQKVLKEVTEAKEELMVLLNSIPCVLLIISVNMQ</sequence>
<gene>
    <name evidence="1" type="ORF">J4Q44_G00246730</name>
</gene>
<proteinExistence type="predicted"/>
<evidence type="ECO:0000313" key="2">
    <source>
        <dbReference type="Proteomes" id="UP001356427"/>
    </source>
</evidence>
<evidence type="ECO:0000313" key="1">
    <source>
        <dbReference type="EMBL" id="KAK6304087.1"/>
    </source>
</evidence>
<dbReference type="AlphaFoldDB" id="A0AAN8QWJ8"/>
<organism evidence="1 2">
    <name type="scientific">Coregonus suidteri</name>
    <dbReference type="NCBI Taxonomy" id="861788"/>
    <lineage>
        <taxon>Eukaryota</taxon>
        <taxon>Metazoa</taxon>
        <taxon>Chordata</taxon>
        <taxon>Craniata</taxon>
        <taxon>Vertebrata</taxon>
        <taxon>Euteleostomi</taxon>
        <taxon>Actinopterygii</taxon>
        <taxon>Neopterygii</taxon>
        <taxon>Teleostei</taxon>
        <taxon>Protacanthopterygii</taxon>
        <taxon>Salmoniformes</taxon>
        <taxon>Salmonidae</taxon>
        <taxon>Coregoninae</taxon>
        <taxon>Coregonus</taxon>
    </lineage>
</organism>
<keyword evidence="2" id="KW-1185">Reference proteome</keyword>
<dbReference type="Proteomes" id="UP001356427">
    <property type="component" value="Unassembled WGS sequence"/>
</dbReference>
<protein>
    <submittedName>
        <fullName evidence="1">Uncharacterized protein</fullName>
    </submittedName>
</protein>